<reference evidence="4" key="1">
    <citation type="submission" date="2020-10" db="EMBL/GenBank/DDBJ databases">
        <title>Sequencing the genomes of 1000 actinobacteria strains.</title>
        <authorList>
            <person name="Klenk H.-P."/>
        </authorList>
    </citation>
    <scope>NUCLEOTIDE SEQUENCE</scope>
    <source>
        <strain evidence="4">DSM 46832</strain>
    </source>
</reference>
<dbReference type="InterPro" id="IPR043504">
    <property type="entry name" value="Peptidase_S1_PA_chymotrypsin"/>
</dbReference>
<keyword evidence="2" id="KW-0732">Signal</keyword>
<dbReference type="Pfam" id="PF00089">
    <property type="entry name" value="Trypsin"/>
    <property type="match status" value="1"/>
</dbReference>
<evidence type="ECO:0000259" key="3">
    <source>
        <dbReference type="PROSITE" id="PS50240"/>
    </source>
</evidence>
<feature type="chain" id="PRO_5037588912" evidence="2">
    <location>
        <begin position="22"/>
        <end position="256"/>
    </location>
</feature>
<evidence type="ECO:0000256" key="2">
    <source>
        <dbReference type="SAM" id="SignalP"/>
    </source>
</evidence>
<dbReference type="Gene3D" id="2.40.10.10">
    <property type="entry name" value="Trypsin-like serine proteases"/>
    <property type="match status" value="2"/>
</dbReference>
<evidence type="ECO:0000313" key="5">
    <source>
        <dbReference type="Proteomes" id="UP000649753"/>
    </source>
</evidence>
<keyword evidence="4" id="KW-0378">Hydrolase</keyword>
<evidence type="ECO:0000256" key="1">
    <source>
        <dbReference type="ARBA" id="ARBA00023157"/>
    </source>
</evidence>
<evidence type="ECO:0000313" key="4">
    <source>
        <dbReference type="EMBL" id="MBE1488231.1"/>
    </source>
</evidence>
<dbReference type="PANTHER" id="PTHR24250">
    <property type="entry name" value="CHYMOTRYPSIN-RELATED"/>
    <property type="match status" value="1"/>
</dbReference>
<feature type="domain" description="Peptidase S1" evidence="3">
    <location>
        <begin position="27"/>
        <end position="249"/>
    </location>
</feature>
<proteinExistence type="predicted"/>
<organism evidence="4 5">
    <name type="scientific">Plantactinospora soyae</name>
    <dbReference type="NCBI Taxonomy" id="1544732"/>
    <lineage>
        <taxon>Bacteria</taxon>
        <taxon>Bacillati</taxon>
        <taxon>Actinomycetota</taxon>
        <taxon>Actinomycetes</taxon>
        <taxon>Micromonosporales</taxon>
        <taxon>Micromonosporaceae</taxon>
        <taxon>Plantactinospora</taxon>
    </lineage>
</organism>
<keyword evidence="1" id="KW-1015">Disulfide bond</keyword>
<dbReference type="RefSeq" id="WP_192767935.1">
    <property type="nucleotide sequence ID" value="NZ_JADBEB010000001.1"/>
</dbReference>
<keyword evidence="5" id="KW-1185">Reference proteome</keyword>
<dbReference type="Proteomes" id="UP000649753">
    <property type="component" value="Unassembled WGS sequence"/>
</dbReference>
<dbReference type="InterPro" id="IPR001314">
    <property type="entry name" value="Peptidase_S1A"/>
</dbReference>
<accession>A0A927M7Q1</accession>
<dbReference type="AlphaFoldDB" id="A0A927M7Q1"/>
<dbReference type="SMART" id="SM00020">
    <property type="entry name" value="Tryp_SPc"/>
    <property type="match status" value="1"/>
</dbReference>
<dbReference type="PRINTS" id="PR00722">
    <property type="entry name" value="CHYMOTRYPSIN"/>
</dbReference>
<dbReference type="InterPro" id="IPR001254">
    <property type="entry name" value="Trypsin_dom"/>
</dbReference>
<dbReference type="PROSITE" id="PS50240">
    <property type="entry name" value="TRYPSIN_DOM"/>
    <property type="match status" value="1"/>
</dbReference>
<comment type="caution">
    <text evidence="4">The sequence shown here is derived from an EMBL/GenBank/DDBJ whole genome shotgun (WGS) entry which is preliminary data.</text>
</comment>
<name>A0A927M7Q1_9ACTN</name>
<feature type="signal peptide" evidence="2">
    <location>
        <begin position="1"/>
        <end position="21"/>
    </location>
</feature>
<keyword evidence="4" id="KW-0645">Protease</keyword>
<dbReference type="InterPro" id="IPR009003">
    <property type="entry name" value="Peptidase_S1_PA"/>
</dbReference>
<dbReference type="GO" id="GO:0004252">
    <property type="term" value="F:serine-type endopeptidase activity"/>
    <property type="evidence" value="ECO:0007669"/>
    <property type="project" value="InterPro"/>
</dbReference>
<protein>
    <submittedName>
        <fullName evidence="4">Secreted trypsin-like serine protease</fullName>
    </submittedName>
</protein>
<dbReference type="SUPFAM" id="SSF50494">
    <property type="entry name" value="Trypsin-like serine proteases"/>
    <property type="match status" value="1"/>
</dbReference>
<dbReference type="EMBL" id="JADBEB010000001">
    <property type="protein sequence ID" value="MBE1488231.1"/>
    <property type="molecule type" value="Genomic_DNA"/>
</dbReference>
<gene>
    <name evidence="4" type="ORF">H4W31_003869</name>
</gene>
<sequence>MMRFKRFLTAGLALAATLAMAAPAAAISGGERAAPGEFPWTVRLLPVGCGGTLIHPQLVLTAQHCVDGQPGDSFTVVSGAVDLEDPQRTITKSTAIIGGIEWWEGPDWAVIKLERTLDLPTVRLATEPRQLQTLTVAGWGKQKWEAPQERFLGKVELPFLPDEQCFDDPWWIEHPEYPRSSICAKSVDQKSHCGGDSGGPAVHRLPSGVWEQVGIVSSGSDCDWDAGEEPTPTYTDVAYFSQDIQRAVNQLLSSST</sequence>
<dbReference type="CDD" id="cd00190">
    <property type="entry name" value="Tryp_SPc"/>
    <property type="match status" value="1"/>
</dbReference>
<dbReference type="GO" id="GO:0006508">
    <property type="term" value="P:proteolysis"/>
    <property type="evidence" value="ECO:0007669"/>
    <property type="project" value="UniProtKB-KW"/>
</dbReference>